<dbReference type="AlphaFoldDB" id="A0A1R1XWI2"/>
<dbReference type="InterPro" id="IPR015342">
    <property type="entry name" value="PEX1-N_C-lobe"/>
</dbReference>
<dbReference type="GO" id="GO:0016887">
    <property type="term" value="F:ATP hydrolysis activity"/>
    <property type="evidence" value="ECO:0007669"/>
    <property type="project" value="InterPro"/>
</dbReference>
<name>A0A1R1XWI2_9FUNG</name>
<keyword evidence="5" id="KW-0378">Hydrolase</keyword>
<dbReference type="Pfam" id="PF00004">
    <property type="entry name" value="AAA"/>
    <property type="match status" value="2"/>
</dbReference>
<dbReference type="InterPro" id="IPR029067">
    <property type="entry name" value="CDC48_domain_2-like_sf"/>
</dbReference>
<feature type="region of interest" description="Disordered" evidence="11">
    <location>
        <begin position="729"/>
        <end position="755"/>
    </location>
</feature>
<dbReference type="PANTHER" id="PTHR23077">
    <property type="entry name" value="AAA-FAMILY ATPASE"/>
    <property type="match status" value="1"/>
</dbReference>
<dbReference type="Pfam" id="PF09262">
    <property type="entry name" value="PEX-1N"/>
    <property type="match status" value="1"/>
</dbReference>
<evidence type="ECO:0000256" key="2">
    <source>
        <dbReference type="ARBA" id="ARBA00006914"/>
    </source>
</evidence>
<dbReference type="GO" id="GO:0016558">
    <property type="term" value="P:protein import into peroxisome matrix"/>
    <property type="evidence" value="ECO:0007669"/>
    <property type="project" value="TreeGrafter"/>
</dbReference>
<accession>A0A1R1XWI2</accession>
<comment type="similarity">
    <text evidence="2">Belongs to the AAA ATPase family.</text>
</comment>
<evidence type="ECO:0000256" key="8">
    <source>
        <dbReference type="ARBA" id="ARBA00032509"/>
    </source>
</evidence>
<feature type="region of interest" description="Disordered" evidence="11">
    <location>
        <begin position="265"/>
        <end position="296"/>
    </location>
</feature>
<dbReference type="GO" id="GO:0005778">
    <property type="term" value="C:peroxisomal membrane"/>
    <property type="evidence" value="ECO:0007669"/>
    <property type="project" value="TreeGrafter"/>
</dbReference>
<evidence type="ECO:0000313" key="13">
    <source>
        <dbReference type="EMBL" id="OMJ19031.1"/>
    </source>
</evidence>
<dbReference type="PANTHER" id="PTHR23077:SF12">
    <property type="entry name" value="PEROXISOMAL ATPASE PEX1"/>
    <property type="match status" value="1"/>
</dbReference>
<evidence type="ECO:0000256" key="9">
    <source>
        <dbReference type="ARBA" id="ARBA00034532"/>
    </source>
</evidence>
<feature type="compositionally biased region" description="Low complexity" evidence="11">
    <location>
        <begin position="272"/>
        <end position="285"/>
    </location>
</feature>
<feature type="compositionally biased region" description="Low complexity" evidence="11">
    <location>
        <begin position="1106"/>
        <end position="1126"/>
    </location>
</feature>
<dbReference type="Gene3D" id="1.10.8.60">
    <property type="match status" value="2"/>
</dbReference>
<evidence type="ECO:0000313" key="14">
    <source>
        <dbReference type="Proteomes" id="UP000187283"/>
    </source>
</evidence>
<dbReference type="FunFam" id="3.40.50.300:FF:000149">
    <property type="entry name" value="Nuclear valosin-containing protein-like"/>
    <property type="match status" value="1"/>
</dbReference>
<sequence>MAQLAVHLKSMLSCNVNIPQQWADTFENTFGFKSCVVLKLSNSSSSRTVNVGWAGGISSPLNTANPNNISNPSTQESIEIDPEFASALGLAQGDIVSVEYVPNVEKCVSVEMIPDNFDDWEIIELNADSVESNLLSQARVISAGIPIIFWVNSSTKIKLNPNNFNPPNKVLYLDNDSELMVAPKTRMQQSSNTPKIISNNEKKSSTISNQSSISLLRVALSNSCDLNMAIVNPKVFNSLSGNSIVNSSSESLPLKISHLDLKNLNNDPLSEKNSNSDSSKNDSNSHNMVPPRICTNGTPSNIVQPGVILINTSFGYANGLKSGQLVRVEVWNHLSTLENIDISVSYQLLDSLDHSSFLPQKALTLTLNQNKNFTQNQFPKIYTPQNFIVCNSLNLLINTDNSSNCFSIPQPNLTVAKNIGMFTFTLRKKNSNSVSLNVDQSTPNSSTSISSFISASIDLSKLDSILSAISFKPSQNSSFNFNSPNESWPLVAIDHFLDDLQSNVEDSLISSRGGLISGLLITGSRGTGKTRILDHLIKKSTEFSVLTYCHFVSCSLLAKNSKSNEIINKFDSIIDICQRNSPFLLILDDIDILLPPSDNNSSKSPESVSIIQKLASVIENEHSVFGSIIVSSKSRDVIDQSVFDYGIIDHVFEIPKLDKSMREIIFSTIASNMPTKTANNINYSVLSYLTDGYTPADIEFLLNRATHEAAIRTIEESLDSALDFEDTDKTQSDINSADQKTDATDPSSANFSNSVNSESNIGKLITVIKQSDIEKAISGFTPMQLRGITLHKSTVNWNDIGGLYETKRQLLETLELPTKYAALFAPPQNTSDPTKKSKSGGLRLRSGILLYGHPGCGKTMLASAVASQCGLNFISVKGPELLNKYIGQSEQSVRDIFARAKSAKPSILFFDEFDSIAPRRGHDNTGVTDRVVNQFLTEMDGAEGLDGVYVLAATSRPDLIDPALLRPGRLDKSLICGIPVEASERRDILGKHAEKMNLADDVDLGVYAEKTAGFSSADLQGFLYNAFLESVNDLTKSKTSEGESADEPDRMLSNGEDGDMVNYTHLSIPSNSSNSSTGGNRGSDSSVREQMSRVLKTLSADKAKSKSMVSGTAGSSSSNDNPQASSKMPLITNKHLTISLTTSSPSLNSSERNKFDKIYNDFIGSRNGTVKPDVTQQRATLG</sequence>
<evidence type="ECO:0000259" key="12">
    <source>
        <dbReference type="SMART" id="SM00382"/>
    </source>
</evidence>
<feature type="domain" description="AAA+ ATPase" evidence="12">
    <location>
        <begin position="515"/>
        <end position="658"/>
    </location>
</feature>
<dbReference type="Gene3D" id="3.10.330.10">
    <property type="match status" value="1"/>
</dbReference>
<comment type="caution">
    <text evidence="13">The sequence shown here is derived from an EMBL/GenBank/DDBJ whole genome shotgun (WGS) entry which is preliminary data.</text>
</comment>
<dbReference type="STRING" id="133412.A0A1R1XWI2"/>
<dbReference type="SUPFAM" id="SSF52540">
    <property type="entry name" value="P-loop containing nucleoside triphosphate hydrolases"/>
    <property type="match status" value="2"/>
</dbReference>
<dbReference type="InterPro" id="IPR003959">
    <property type="entry name" value="ATPase_AAA_core"/>
</dbReference>
<dbReference type="EMBL" id="LSSN01001594">
    <property type="protein sequence ID" value="OMJ19031.1"/>
    <property type="molecule type" value="Genomic_DNA"/>
</dbReference>
<keyword evidence="7" id="KW-0472">Membrane</keyword>
<dbReference type="GO" id="GO:0005829">
    <property type="term" value="C:cytosol"/>
    <property type="evidence" value="ECO:0007669"/>
    <property type="project" value="TreeGrafter"/>
</dbReference>
<dbReference type="SUPFAM" id="SSF50692">
    <property type="entry name" value="ADC-like"/>
    <property type="match status" value="1"/>
</dbReference>
<evidence type="ECO:0000256" key="3">
    <source>
        <dbReference type="ARBA" id="ARBA00022593"/>
    </source>
</evidence>
<comment type="subcellular location">
    <subcellularLocation>
        <location evidence="1">Membrane</location>
    </subcellularLocation>
</comment>
<dbReference type="SMART" id="SM00382">
    <property type="entry name" value="AAA"/>
    <property type="match status" value="2"/>
</dbReference>
<organism evidence="13 14">
    <name type="scientific">Smittium culicis</name>
    <dbReference type="NCBI Taxonomy" id="133412"/>
    <lineage>
        <taxon>Eukaryota</taxon>
        <taxon>Fungi</taxon>
        <taxon>Fungi incertae sedis</taxon>
        <taxon>Zoopagomycota</taxon>
        <taxon>Kickxellomycotina</taxon>
        <taxon>Harpellomycetes</taxon>
        <taxon>Harpellales</taxon>
        <taxon>Legeriomycetaceae</taxon>
        <taxon>Smittium</taxon>
    </lineage>
</organism>
<gene>
    <name evidence="13" type="ORF">AYI70_g4981</name>
</gene>
<evidence type="ECO:0000256" key="6">
    <source>
        <dbReference type="ARBA" id="ARBA00022840"/>
    </source>
</evidence>
<dbReference type="PROSITE" id="PS00674">
    <property type="entry name" value="AAA"/>
    <property type="match status" value="1"/>
</dbReference>
<dbReference type="InterPro" id="IPR050168">
    <property type="entry name" value="AAA_ATPase_domain"/>
</dbReference>
<evidence type="ECO:0000256" key="11">
    <source>
        <dbReference type="SAM" id="MobiDB-lite"/>
    </source>
</evidence>
<evidence type="ECO:0000256" key="10">
    <source>
        <dbReference type="ARBA" id="ARBA00048778"/>
    </source>
</evidence>
<dbReference type="Gene3D" id="3.40.50.300">
    <property type="entry name" value="P-loop containing nucleotide triphosphate hydrolases"/>
    <property type="match status" value="2"/>
</dbReference>
<evidence type="ECO:0000256" key="7">
    <source>
        <dbReference type="ARBA" id="ARBA00023136"/>
    </source>
</evidence>
<feature type="domain" description="AAA+ ATPase" evidence="12">
    <location>
        <begin position="844"/>
        <end position="980"/>
    </location>
</feature>
<dbReference type="GO" id="GO:0005524">
    <property type="term" value="F:ATP binding"/>
    <property type="evidence" value="ECO:0007669"/>
    <property type="project" value="UniProtKB-KW"/>
</dbReference>
<keyword evidence="14" id="KW-1185">Reference proteome</keyword>
<keyword evidence="6" id="KW-0067">ATP-binding</keyword>
<dbReference type="CDD" id="cd19526">
    <property type="entry name" value="RecA-like_PEX1_r2"/>
    <property type="match status" value="1"/>
</dbReference>
<dbReference type="OrthoDB" id="2187at2759"/>
<dbReference type="Proteomes" id="UP000187283">
    <property type="component" value="Unassembled WGS sequence"/>
</dbReference>
<dbReference type="InterPro" id="IPR009010">
    <property type="entry name" value="Asp_de-COase-like_dom_sf"/>
</dbReference>
<feature type="compositionally biased region" description="Polar residues" evidence="11">
    <location>
        <begin position="732"/>
        <end position="755"/>
    </location>
</feature>
<dbReference type="InterPro" id="IPR003593">
    <property type="entry name" value="AAA+_ATPase"/>
</dbReference>
<keyword evidence="3" id="KW-0962">Peroxisome biogenesis</keyword>
<comment type="catalytic activity">
    <reaction evidence="10">
        <text>ATP + H2O = ADP + phosphate + H(+)</text>
        <dbReference type="Rhea" id="RHEA:13065"/>
        <dbReference type="ChEBI" id="CHEBI:15377"/>
        <dbReference type="ChEBI" id="CHEBI:15378"/>
        <dbReference type="ChEBI" id="CHEBI:30616"/>
        <dbReference type="ChEBI" id="CHEBI:43474"/>
        <dbReference type="ChEBI" id="CHEBI:456216"/>
    </reaction>
    <physiologicalReaction direction="left-to-right" evidence="10">
        <dbReference type="Rhea" id="RHEA:13066"/>
    </physiologicalReaction>
</comment>
<dbReference type="SUPFAM" id="SSF54585">
    <property type="entry name" value="Cdc48 domain 2-like"/>
    <property type="match status" value="1"/>
</dbReference>
<dbReference type="InterPro" id="IPR027417">
    <property type="entry name" value="P-loop_NTPase"/>
</dbReference>
<evidence type="ECO:0000256" key="4">
    <source>
        <dbReference type="ARBA" id="ARBA00022741"/>
    </source>
</evidence>
<reference evidence="13 14" key="1">
    <citation type="submission" date="2017-01" db="EMBL/GenBank/DDBJ databases">
        <authorList>
            <person name="Mah S.A."/>
            <person name="Swanson W.J."/>
            <person name="Moy G.W."/>
            <person name="Vacquier V.D."/>
        </authorList>
    </citation>
    <scope>NUCLEOTIDE SEQUENCE [LARGE SCALE GENOMIC DNA]</scope>
    <source>
        <strain evidence="13 14">GSMNP</strain>
    </source>
</reference>
<feature type="region of interest" description="Disordered" evidence="11">
    <location>
        <begin position="1036"/>
        <end position="1127"/>
    </location>
</feature>
<evidence type="ECO:0000256" key="1">
    <source>
        <dbReference type="ARBA" id="ARBA00004370"/>
    </source>
</evidence>
<proteinExistence type="inferred from homology"/>
<keyword evidence="4" id="KW-0547">Nucleotide-binding</keyword>
<feature type="compositionally biased region" description="Low complexity" evidence="11">
    <location>
        <begin position="1067"/>
        <end position="1085"/>
    </location>
</feature>
<evidence type="ECO:0000256" key="5">
    <source>
        <dbReference type="ARBA" id="ARBA00022801"/>
    </source>
</evidence>
<dbReference type="InterPro" id="IPR003960">
    <property type="entry name" value="ATPase_AAA_CS"/>
</dbReference>
<protein>
    <recommendedName>
        <fullName evidence="9">Peroxisomal ATPase PEX1</fullName>
    </recommendedName>
    <alternativeName>
        <fullName evidence="8">Peroxin-1</fullName>
    </alternativeName>
</protein>